<sequence length="69" mass="7543">MPIICLQDMRTCLIVLFSAVCSGTFGVTLNRVEKFDEQLGQPPEAKRGHVGRNPAPNEACGVHESEEQS</sequence>
<accession>A0AAN8I276</accession>
<reference evidence="2 3" key="1">
    <citation type="journal article" date="2023" name="Mol. Biol. Evol.">
        <title>Genomics of Secondarily Temperate Adaptation in the Only Non-Antarctic Icefish.</title>
        <authorList>
            <person name="Rivera-Colon A.G."/>
            <person name="Rayamajhi N."/>
            <person name="Minhas B.F."/>
            <person name="Madrigal G."/>
            <person name="Bilyk K.T."/>
            <person name="Yoon V."/>
            <person name="Hune M."/>
            <person name="Gregory S."/>
            <person name="Cheng C.H.C."/>
            <person name="Catchen J.M."/>
        </authorList>
    </citation>
    <scope>NUCLEOTIDE SEQUENCE [LARGE SCALE GENOMIC DNA]</scope>
    <source>
        <tissue evidence="2">White muscle</tissue>
    </source>
</reference>
<organism evidence="2 3">
    <name type="scientific">Champsocephalus gunnari</name>
    <name type="common">Mackerel icefish</name>
    <dbReference type="NCBI Taxonomy" id="52237"/>
    <lineage>
        <taxon>Eukaryota</taxon>
        <taxon>Metazoa</taxon>
        <taxon>Chordata</taxon>
        <taxon>Craniata</taxon>
        <taxon>Vertebrata</taxon>
        <taxon>Euteleostomi</taxon>
        <taxon>Actinopterygii</taxon>
        <taxon>Neopterygii</taxon>
        <taxon>Teleostei</taxon>
        <taxon>Neoteleostei</taxon>
        <taxon>Acanthomorphata</taxon>
        <taxon>Eupercaria</taxon>
        <taxon>Perciformes</taxon>
        <taxon>Notothenioidei</taxon>
        <taxon>Channichthyidae</taxon>
        <taxon>Champsocephalus</taxon>
    </lineage>
</organism>
<evidence type="ECO:0000313" key="2">
    <source>
        <dbReference type="EMBL" id="KAK5936037.1"/>
    </source>
</evidence>
<evidence type="ECO:0000313" key="3">
    <source>
        <dbReference type="Proteomes" id="UP001331515"/>
    </source>
</evidence>
<protein>
    <submittedName>
        <fullName evidence="2">Uncharacterized protein</fullName>
    </submittedName>
</protein>
<dbReference type="Proteomes" id="UP001331515">
    <property type="component" value="Unassembled WGS sequence"/>
</dbReference>
<gene>
    <name evidence="2" type="ORF">CgunFtcFv8_021340</name>
</gene>
<proteinExistence type="predicted"/>
<name>A0AAN8I276_CHAGU</name>
<dbReference type="EMBL" id="JAURVH010001513">
    <property type="protein sequence ID" value="KAK5936037.1"/>
    <property type="molecule type" value="Genomic_DNA"/>
</dbReference>
<evidence type="ECO:0000256" key="1">
    <source>
        <dbReference type="SAM" id="MobiDB-lite"/>
    </source>
</evidence>
<comment type="caution">
    <text evidence="2">The sequence shown here is derived from an EMBL/GenBank/DDBJ whole genome shotgun (WGS) entry which is preliminary data.</text>
</comment>
<feature type="region of interest" description="Disordered" evidence="1">
    <location>
        <begin position="41"/>
        <end position="69"/>
    </location>
</feature>
<dbReference type="AlphaFoldDB" id="A0AAN8I276"/>
<keyword evidence="3" id="KW-1185">Reference proteome</keyword>